<dbReference type="KEGG" id="shun:DWB77_02712"/>
<evidence type="ECO:0000313" key="2">
    <source>
        <dbReference type="Proteomes" id="UP000271554"/>
    </source>
</evidence>
<gene>
    <name evidence="1" type="ORF">DWB77_02712</name>
</gene>
<dbReference type="EMBL" id="CP032698">
    <property type="protein sequence ID" value="AYG80575.1"/>
    <property type="molecule type" value="Genomic_DNA"/>
</dbReference>
<name>A0A387H9R4_9ACTN</name>
<keyword evidence="2" id="KW-1185">Reference proteome</keyword>
<protein>
    <submittedName>
        <fullName evidence="1">Uncharacterized protein</fullName>
    </submittedName>
</protein>
<accession>A0A387H9R4</accession>
<proteinExistence type="predicted"/>
<organism evidence="1 2">
    <name type="scientific">Streptomyces hundungensis</name>
    <dbReference type="NCBI Taxonomy" id="1077946"/>
    <lineage>
        <taxon>Bacteria</taxon>
        <taxon>Bacillati</taxon>
        <taxon>Actinomycetota</taxon>
        <taxon>Actinomycetes</taxon>
        <taxon>Kitasatosporales</taxon>
        <taxon>Streptomycetaceae</taxon>
        <taxon>Streptomyces</taxon>
    </lineage>
</organism>
<dbReference type="AlphaFoldDB" id="A0A387H9R4"/>
<evidence type="ECO:0000313" key="1">
    <source>
        <dbReference type="EMBL" id="AYG80575.1"/>
    </source>
</evidence>
<sequence>MAPKGRARRYRREVDDQNRPVAETIVCSHCGTPAPGEGPPPTWTYSVENGTGRYYCDDCARANIRAIEGRLDATWW</sequence>
<dbReference type="Proteomes" id="UP000271554">
    <property type="component" value="Chromosome"/>
</dbReference>
<reference evidence="1 2" key="1">
    <citation type="submission" date="2018-10" db="EMBL/GenBank/DDBJ databases">
        <title>Relationship between Morphology and Antimicrobial Activity in Streptomyces.</title>
        <authorList>
            <person name="Kang H.J."/>
            <person name="Kim S.B."/>
        </authorList>
    </citation>
    <scope>NUCLEOTIDE SEQUENCE [LARGE SCALE GENOMIC DNA]</scope>
    <source>
        <strain evidence="1 2">BH38</strain>
    </source>
</reference>